<evidence type="ECO:0000313" key="3">
    <source>
        <dbReference type="Proteomes" id="UP001159363"/>
    </source>
</evidence>
<sequence length="110" mass="12449">MLKSINLPDLIRDDTQSNEDNSADDDTNDAVFQECDNVVSVEGLRYVAGYVAYKYRTLYPDLSVSPEEIIENDWIKSVAKGGLKEPSEQLLKTLQLAEQVFRKGHGEFFC</sequence>
<feature type="region of interest" description="Disordered" evidence="1">
    <location>
        <begin position="1"/>
        <end position="28"/>
    </location>
</feature>
<evidence type="ECO:0000256" key="1">
    <source>
        <dbReference type="SAM" id="MobiDB-lite"/>
    </source>
</evidence>
<proteinExistence type="predicted"/>
<organism evidence="2 3">
    <name type="scientific">Dryococelus australis</name>
    <dbReference type="NCBI Taxonomy" id="614101"/>
    <lineage>
        <taxon>Eukaryota</taxon>
        <taxon>Metazoa</taxon>
        <taxon>Ecdysozoa</taxon>
        <taxon>Arthropoda</taxon>
        <taxon>Hexapoda</taxon>
        <taxon>Insecta</taxon>
        <taxon>Pterygota</taxon>
        <taxon>Neoptera</taxon>
        <taxon>Polyneoptera</taxon>
        <taxon>Phasmatodea</taxon>
        <taxon>Verophasmatodea</taxon>
        <taxon>Anareolatae</taxon>
        <taxon>Phasmatidae</taxon>
        <taxon>Eurycanthinae</taxon>
        <taxon>Dryococelus</taxon>
    </lineage>
</organism>
<gene>
    <name evidence="2" type="ORF">PR048_022017</name>
</gene>
<name>A0ABQ9GZV2_9NEOP</name>
<reference evidence="2 3" key="1">
    <citation type="submission" date="2023-02" db="EMBL/GenBank/DDBJ databases">
        <title>LHISI_Scaffold_Assembly.</title>
        <authorList>
            <person name="Stuart O.P."/>
            <person name="Cleave R."/>
            <person name="Magrath M.J.L."/>
            <person name="Mikheyev A.S."/>
        </authorList>
    </citation>
    <scope>NUCLEOTIDE SEQUENCE [LARGE SCALE GENOMIC DNA]</scope>
    <source>
        <strain evidence="2">Daus_M_001</strain>
        <tissue evidence="2">Leg muscle</tissue>
    </source>
</reference>
<comment type="caution">
    <text evidence="2">The sequence shown here is derived from an EMBL/GenBank/DDBJ whole genome shotgun (WGS) entry which is preliminary data.</text>
</comment>
<keyword evidence="3" id="KW-1185">Reference proteome</keyword>
<dbReference type="EMBL" id="JARBHB010000008">
    <property type="protein sequence ID" value="KAJ8877562.1"/>
    <property type="molecule type" value="Genomic_DNA"/>
</dbReference>
<accession>A0ABQ9GZV2</accession>
<evidence type="ECO:0000313" key="2">
    <source>
        <dbReference type="EMBL" id="KAJ8877562.1"/>
    </source>
</evidence>
<protein>
    <submittedName>
        <fullName evidence="2">Uncharacterized protein</fullName>
    </submittedName>
</protein>
<dbReference type="Proteomes" id="UP001159363">
    <property type="component" value="Chromosome 7"/>
</dbReference>